<feature type="domain" description="DUF4440" evidence="1">
    <location>
        <begin position="30"/>
        <end position="137"/>
    </location>
</feature>
<dbReference type="Proteomes" id="UP001595841">
    <property type="component" value="Unassembled WGS sequence"/>
</dbReference>
<gene>
    <name evidence="2" type="ORF">ACFOWS_15535</name>
</gene>
<comment type="caution">
    <text evidence="2">The sequence shown here is derived from an EMBL/GenBank/DDBJ whole genome shotgun (WGS) entry which is preliminary data.</text>
</comment>
<dbReference type="Pfam" id="PF14534">
    <property type="entry name" value="DUF4440"/>
    <property type="match status" value="1"/>
</dbReference>
<proteinExistence type="predicted"/>
<dbReference type="RefSeq" id="WP_379766460.1">
    <property type="nucleotide sequence ID" value="NZ_JBHSCL010000009.1"/>
</dbReference>
<evidence type="ECO:0000313" key="2">
    <source>
        <dbReference type="EMBL" id="MFC4221563.1"/>
    </source>
</evidence>
<dbReference type="InterPro" id="IPR032710">
    <property type="entry name" value="NTF2-like_dom_sf"/>
</dbReference>
<dbReference type="PROSITE" id="PS51257">
    <property type="entry name" value="PROKAR_LIPOPROTEIN"/>
    <property type="match status" value="1"/>
</dbReference>
<dbReference type="InterPro" id="IPR027843">
    <property type="entry name" value="DUF4440"/>
</dbReference>
<dbReference type="EMBL" id="JBHSCL010000009">
    <property type="protein sequence ID" value="MFC4221563.1"/>
    <property type="molecule type" value="Genomic_DNA"/>
</dbReference>
<organism evidence="2 3">
    <name type="scientific">Flagellimonas marina</name>
    <dbReference type="NCBI Taxonomy" id="1775168"/>
    <lineage>
        <taxon>Bacteria</taxon>
        <taxon>Pseudomonadati</taxon>
        <taxon>Bacteroidota</taxon>
        <taxon>Flavobacteriia</taxon>
        <taxon>Flavobacteriales</taxon>
        <taxon>Flavobacteriaceae</taxon>
        <taxon>Flagellimonas</taxon>
    </lineage>
</organism>
<sequence>MKNAYYLIFLFSLSCFSQTTTEDKDKADILKVLSVQQNAWNDYDIDTFMETYWKSEELTFYGSAGVVKGWESTKNRYKKSYPSQEHFGHLKLTSNEISKVYEDAYMVMGEYNLTRTVGDMHGIFMLVLKRIDGEWKIIADTSCEVK</sequence>
<dbReference type="SUPFAM" id="SSF54427">
    <property type="entry name" value="NTF2-like"/>
    <property type="match status" value="1"/>
</dbReference>
<name>A0ABV8PQX0_9FLAO</name>
<keyword evidence="3" id="KW-1185">Reference proteome</keyword>
<dbReference type="Gene3D" id="3.10.450.50">
    <property type="match status" value="1"/>
</dbReference>
<evidence type="ECO:0000313" key="3">
    <source>
        <dbReference type="Proteomes" id="UP001595841"/>
    </source>
</evidence>
<protein>
    <submittedName>
        <fullName evidence="2">YybH family protein</fullName>
    </submittedName>
</protein>
<evidence type="ECO:0000259" key="1">
    <source>
        <dbReference type="Pfam" id="PF14534"/>
    </source>
</evidence>
<reference evidence="3" key="1">
    <citation type="journal article" date="2019" name="Int. J. Syst. Evol. Microbiol.">
        <title>The Global Catalogue of Microorganisms (GCM) 10K type strain sequencing project: providing services to taxonomists for standard genome sequencing and annotation.</title>
        <authorList>
            <consortium name="The Broad Institute Genomics Platform"/>
            <consortium name="The Broad Institute Genome Sequencing Center for Infectious Disease"/>
            <person name="Wu L."/>
            <person name="Ma J."/>
        </authorList>
    </citation>
    <scope>NUCLEOTIDE SEQUENCE [LARGE SCALE GENOMIC DNA]</scope>
    <source>
        <strain evidence="3">CGMCC 1.15774</strain>
    </source>
</reference>
<accession>A0ABV8PQX0</accession>